<keyword evidence="3 4" id="KW-0443">Lipid metabolism</keyword>
<dbReference type="Gene3D" id="3.40.1090.10">
    <property type="entry name" value="Cytosolic phospholipase A2 catalytic domain"/>
    <property type="match status" value="2"/>
</dbReference>
<keyword evidence="1 4" id="KW-0378">Hydrolase</keyword>
<dbReference type="InterPro" id="IPR016035">
    <property type="entry name" value="Acyl_Trfase/lysoPLipase"/>
</dbReference>
<organism evidence="6 7">
    <name type="scientific">Candidatus Methylophosphatis roskildensis</name>
    <dbReference type="NCBI Taxonomy" id="2899263"/>
    <lineage>
        <taxon>Bacteria</taxon>
        <taxon>Pseudomonadati</taxon>
        <taxon>Pseudomonadota</taxon>
        <taxon>Betaproteobacteria</taxon>
        <taxon>Nitrosomonadales</taxon>
        <taxon>Sterolibacteriaceae</taxon>
        <taxon>Candidatus Methylophosphatis</taxon>
    </lineage>
</organism>
<feature type="active site" description="Proton acceptor" evidence="4">
    <location>
        <position position="159"/>
    </location>
</feature>
<feature type="active site" description="Nucleophile" evidence="4">
    <location>
        <position position="46"/>
    </location>
</feature>
<dbReference type="PANTHER" id="PTHR14226">
    <property type="entry name" value="NEUROPATHY TARGET ESTERASE/SWISS CHEESE D.MELANOGASTER"/>
    <property type="match status" value="1"/>
</dbReference>
<dbReference type="PROSITE" id="PS51635">
    <property type="entry name" value="PNPLA"/>
    <property type="match status" value="1"/>
</dbReference>
<feature type="short sequence motif" description="GXSXG" evidence="4">
    <location>
        <begin position="44"/>
        <end position="48"/>
    </location>
</feature>
<protein>
    <submittedName>
        <fullName evidence="6">Patatin-like phospholipase family protein</fullName>
    </submittedName>
</protein>
<comment type="caution">
    <text evidence="6">The sequence shown here is derived from an EMBL/GenBank/DDBJ whole genome shotgun (WGS) entry which is preliminary data.</text>
</comment>
<dbReference type="InterPro" id="IPR002641">
    <property type="entry name" value="PNPLA_dom"/>
</dbReference>
<dbReference type="InterPro" id="IPR050301">
    <property type="entry name" value="NTE"/>
</dbReference>
<dbReference type="AlphaFoldDB" id="A0A9D7DY28"/>
<dbReference type="Proteomes" id="UP000807785">
    <property type="component" value="Unassembled WGS sequence"/>
</dbReference>
<comment type="caution">
    <text evidence="4">Lacks conserved residue(s) required for the propagation of feature annotation.</text>
</comment>
<feature type="domain" description="PNPLA" evidence="5">
    <location>
        <begin position="13"/>
        <end position="172"/>
    </location>
</feature>
<reference evidence="6" key="1">
    <citation type="submission" date="2020-10" db="EMBL/GenBank/DDBJ databases">
        <title>Connecting structure to function with the recovery of over 1000 high-quality activated sludge metagenome-assembled genomes encoding full-length rRNA genes using long-read sequencing.</title>
        <authorList>
            <person name="Singleton C.M."/>
            <person name="Petriglieri F."/>
            <person name="Kristensen J.M."/>
            <person name="Kirkegaard R.H."/>
            <person name="Michaelsen T.Y."/>
            <person name="Andersen M.H."/>
            <person name="Karst S.M."/>
            <person name="Dueholm M.S."/>
            <person name="Nielsen P.H."/>
            <person name="Albertsen M."/>
        </authorList>
    </citation>
    <scope>NUCLEOTIDE SEQUENCE</scope>
    <source>
        <strain evidence="6">Bjer_18-Q3-R1-45_BAT3C.347</strain>
    </source>
</reference>
<sequence>MAVAVANPIRLGLALGSGSARGWAHIGVLRALAEEGVVPDVVCGCSIGSFVGAAYANGDLGKLESWVASLTRQDVLGLLDVRLRGGLIKGDKLMRFFSDHFVDHDFSDLPIALACIATDLQTGREVWLRDGSVADAVRASIALPGLFSPIRRDGQLLVDGGLVNPVPVSVARAMGADIVIAVDLGSDVVGRAWRSTVPKDSKAAPVWALPSMLARLGLADSKVQPEEDLPSLITVLSSAIQIMQVRIARSRLAGEPADVVIAPRVAGLGLMDYHRGVEAIAEGREAVARMLPAIRYVLGR</sequence>
<dbReference type="PANTHER" id="PTHR14226:SF76">
    <property type="entry name" value="NTE FAMILY PROTEIN RSSA"/>
    <property type="match status" value="1"/>
</dbReference>
<dbReference type="SUPFAM" id="SSF52151">
    <property type="entry name" value="FabD/lysophospholipase-like"/>
    <property type="match status" value="1"/>
</dbReference>
<proteinExistence type="predicted"/>
<evidence type="ECO:0000256" key="4">
    <source>
        <dbReference type="PROSITE-ProRule" id="PRU01161"/>
    </source>
</evidence>
<name>A0A9D7DY28_9PROT</name>
<accession>A0A9D7DY28</accession>
<dbReference type="GO" id="GO:0016042">
    <property type="term" value="P:lipid catabolic process"/>
    <property type="evidence" value="ECO:0007669"/>
    <property type="project" value="UniProtKB-UniRule"/>
</dbReference>
<evidence type="ECO:0000313" key="7">
    <source>
        <dbReference type="Proteomes" id="UP000807785"/>
    </source>
</evidence>
<evidence type="ECO:0000256" key="1">
    <source>
        <dbReference type="ARBA" id="ARBA00022801"/>
    </source>
</evidence>
<evidence type="ECO:0000259" key="5">
    <source>
        <dbReference type="PROSITE" id="PS51635"/>
    </source>
</evidence>
<keyword evidence="2 4" id="KW-0442">Lipid degradation</keyword>
<dbReference type="GO" id="GO:0016787">
    <property type="term" value="F:hydrolase activity"/>
    <property type="evidence" value="ECO:0007669"/>
    <property type="project" value="UniProtKB-UniRule"/>
</dbReference>
<gene>
    <name evidence="6" type="ORF">IPH26_08540</name>
</gene>
<dbReference type="Pfam" id="PF01734">
    <property type="entry name" value="Patatin"/>
    <property type="match status" value="1"/>
</dbReference>
<evidence type="ECO:0000313" key="6">
    <source>
        <dbReference type="EMBL" id="MBK6972990.1"/>
    </source>
</evidence>
<evidence type="ECO:0000256" key="3">
    <source>
        <dbReference type="ARBA" id="ARBA00023098"/>
    </source>
</evidence>
<dbReference type="EMBL" id="JADJEV010000003">
    <property type="protein sequence ID" value="MBK6972990.1"/>
    <property type="molecule type" value="Genomic_DNA"/>
</dbReference>
<feature type="short sequence motif" description="DGA/G" evidence="4">
    <location>
        <begin position="159"/>
        <end position="161"/>
    </location>
</feature>
<evidence type="ECO:0000256" key="2">
    <source>
        <dbReference type="ARBA" id="ARBA00022963"/>
    </source>
</evidence>